<dbReference type="InterPro" id="IPR003103">
    <property type="entry name" value="BAG_domain"/>
</dbReference>
<feature type="compositionally biased region" description="Polar residues" evidence="2">
    <location>
        <begin position="110"/>
        <end position="119"/>
    </location>
</feature>
<feature type="compositionally biased region" description="Pro residues" evidence="2">
    <location>
        <begin position="300"/>
        <end position="324"/>
    </location>
</feature>
<evidence type="ECO:0000259" key="3">
    <source>
        <dbReference type="PROSITE" id="PS51035"/>
    </source>
</evidence>
<dbReference type="GO" id="GO:0005634">
    <property type="term" value="C:nucleus"/>
    <property type="evidence" value="ECO:0007669"/>
    <property type="project" value="TreeGrafter"/>
</dbReference>
<dbReference type="PROSITE" id="PS51035">
    <property type="entry name" value="BAG"/>
    <property type="match status" value="1"/>
</dbReference>
<proteinExistence type="predicted"/>
<accession>A0A0K8SU45</accession>
<dbReference type="InterPro" id="IPR039773">
    <property type="entry name" value="BAG_chaperone_regulator"/>
</dbReference>
<sequence length="406" mass="44894">MSFPFRDRDRPSLRDRLRGFGKSGDEIMEQLKQSLDEDRKNFFESNSKFGRSPGGFSSSRGFPFDDDVMHGKSKLKDHLDDLVKRHPELADQLKDWGDIERSPKIPRGGLSSQPNTYKEQPQDQRNQPPNPGEGGGCSSPGPSKPQNLRNTVPDMQAQQEKMDHQRNQRSQSAPPEGTPVKGPVPQNENTAQPMPNNDVNSQQQNQNSGQPQQQQQQTQGAQSQVRGNERYIPIFVEGRGETIVNVPVQKDGQPTQTPPPRQKKSFKAPPPPGAAATQQSPPPPPAPSPAPSAAPSQDAVPPPQQAPPQAAAPPPAQPPRPPSPLTQVATIQKEVDDLKQRVDAFKGSKTDKEYVYLDEMLTRNLLKLDNIDSEGREEVRMARKEVIKLIQQCINVLESCQNSNNP</sequence>
<dbReference type="PANTHER" id="PTHR12329">
    <property type="entry name" value="BCL2-ASSOCIATED ATHANOGENE"/>
    <property type="match status" value="1"/>
</dbReference>
<feature type="region of interest" description="Disordered" evidence="2">
    <location>
        <begin position="42"/>
        <end position="71"/>
    </location>
</feature>
<dbReference type="SMART" id="SM00264">
    <property type="entry name" value="BAG"/>
    <property type="match status" value="1"/>
</dbReference>
<feature type="compositionally biased region" description="Polar residues" evidence="2">
    <location>
        <begin position="186"/>
        <end position="199"/>
    </location>
</feature>
<feature type="region of interest" description="Disordered" evidence="2">
    <location>
        <begin position="89"/>
        <end position="326"/>
    </location>
</feature>
<evidence type="ECO:0000256" key="1">
    <source>
        <dbReference type="ARBA" id="ARBA00023186"/>
    </source>
</evidence>
<reference evidence="4" key="1">
    <citation type="submission" date="2014-09" db="EMBL/GenBank/DDBJ databases">
        <authorList>
            <person name="Magalhaes I.L.F."/>
            <person name="Oliveira U."/>
            <person name="Santos F.R."/>
            <person name="Vidigal T.H.D.A."/>
            <person name="Brescovit A.D."/>
            <person name="Santos A.J."/>
        </authorList>
    </citation>
    <scope>NUCLEOTIDE SEQUENCE</scope>
</reference>
<dbReference type="SUPFAM" id="SSF63491">
    <property type="entry name" value="BAG domain"/>
    <property type="match status" value="1"/>
</dbReference>
<feature type="compositionally biased region" description="Pro residues" evidence="2">
    <location>
        <begin position="280"/>
        <end position="292"/>
    </location>
</feature>
<dbReference type="GO" id="GO:0016020">
    <property type="term" value="C:membrane"/>
    <property type="evidence" value="ECO:0007669"/>
    <property type="project" value="TreeGrafter"/>
</dbReference>
<dbReference type="EMBL" id="GBRD01009097">
    <property type="protein sequence ID" value="JAG56724.1"/>
    <property type="molecule type" value="Transcribed_RNA"/>
</dbReference>
<feature type="domain" description="BAG" evidence="3">
    <location>
        <begin position="327"/>
        <end position="401"/>
    </location>
</feature>
<name>A0A0K8SU45_LYGHE</name>
<dbReference type="GO" id="GO:0000774">
    <property type="term" value="F:adenyl-nucleotide exchange factor activity"/>
    <property type="evidence" value="ECO:0007669"/>
    <property type="project" value="TreeGrafter"/>
</dbReference>
<dbReference type="PANTHER" id="PTHR12329:SF5">
    <property type="entry name" value="STARVIN, ISOFORM E"/>
    <property type="match status" value="1"/>
</dbReference>
<dbReference type="Pfam" id="PF02179">
    <property type="entry name" value="BAG"/>
    <property type="match status" value="1"/>
</dbReference>
<protein>
    <recommendedName>
        <fullName evidence="3">BAG domain-containing protein</fullName>
    </recommendedName>
</protein>
<feature type="compositionally biased region" description="Basic and acidic residues" evidence="2">
    <location>
        <begin position="89"/>
        <end position="103"/>
    </location>
</feature>
<feature type="compositionally biased region" description="Low complexity" evidence="2">
    <location>
        <begin position="49"/>
        <end position="62"/>
    </location>
</feature>
<organism evidence="4">
    <name type="scientific">Lygus hesperus</name>
    <name type="common">Western plant bug</name>
    <dbReference type="NCBI Taxonomy" id="30085"/>
    <lineage>
        <taxon>Eukaryota</taxon>
        <taxon>Metazoa</taxon>
        <taxon>Ecdysozoa</taxon>
        <taxon>Arthropoda</taxon>
        <taxon>Hexapoda</taxon>
        <taxon>Insecta</taxon>
        <taxon>Pterygota</taxon>
        <taxon>Neoptera</taxon>
        <taxon>Paraneoptera</taxon>
        <taxon>Hemiptera</taxon>
        <taxon>Heteroptera</taxon>
        <taxon>Panheteroptera</taxon>
        <taxon>Cimicomorpha</taxon>
        <taxon>Miridae</taxon>
        <taxon>Mirini</taxon>
        <taxon>Lygus</taxon>
    </lineage>
</organism>
<dbReference type="GO" id="GO:0051087">
    <property type="term" value="F:protein-folding chaperone binding"/>
    <property type="evidence" value="ECO:0007669"/>
    <property type="project" value="InterPro"/>
</dbReference>
<evidence type="ECO:0000256" key="2">
    <source>
        <dbReference type="SAM" id="MobiDB-lite"/>
    </source>
</evidence>
<feature type="compositionally biased region" description="Basic and acidic residues" evidence="2">
    <location>
        <begin position="1"/>
        <end position="18"/>
    </location>
</feature>
<evidence type="ECO:0000313" key="4">
    <source>
        <dbReference type="EMBL" id="JAG56724.1"/>
    </source>
</evidence>
<dbReference type="Gene3D" id="1.20.58.120">
    <property type="entry name" value="BAG domain"/>
    <property type="match status" value="1"/>
</dbReference>
<keyword evidence="1" id="KW-0143">Chaperone</keyword>
<dbReference type="GO" id="GO:0005829">
    <property type="term" value="C:cytosol"/>
    <property type="evidence" value="ECO:0007669"/>
    <property type="project" value="TreeGrafter"/>
</dbReference>
<feature type="region of interest" description="Disordered" evidence="2">
    <location>
        <begin position="1"/>
        <end position="25"/>
    </location>
</feature>
<feature type="compositionally biased region" description="Low complexity" evidence="2">
    <location>
        <begin position="200"/>
        <end position="224"/>
    </location>
</feature>
<dbReference type="AlphaFoldDB" id="A0A0K8SU45"/>
<dbReference type="InterPro" id="IPR036533">
    <property type="entry name" value="BAG_dom_sf"/>
</dbReference>
<dbReference type="GO" id="GO:0050821">
    <property type="term" value="P:protein stabilization"/>
    <property type="evidence" value="ECO:0007669"/>
    <property type="project" value="TreeGrafter"/>
</dbReference>